<gene>
    <name evidence="4" type="ORF">A3J05_04160</name>
</gene>
<dbReference type="GO" id="GO:0003906">
    <property type="term" value="F:DNA-(apurinic or apyrimidinic site) endonuclease activity"/>
    <property type="evidence" value="ECO:0007669"/>
    <property type="project" value="InterPro"/>
</dbReference>
<reference evidence="4 5" key="1">
    <citation type="journal article" date="2016" name="Nat. Commun.">
        <title>Thousands of microbial genomes shed light on interconnected biogeochemical processes in an aquifer system.</title>
        <authorList>
            <person name="Anantharaman K."/>
            <person name="Brown C.T."/>
            <person name="Hug L.A."/>
            <person name="Sharon I."/>
            <person name="Castelle C.J."/>
            <person name="Probst A.J."/>
            <person name="Thomas B.C."/>
            <person name="Singh A."/>
            <person name="Wilkins M.J."/>
            <person name="Karaoz U."/>
            <person name="Brodie E.L."/>
            <person name="Williams K.H."/>
            <person name="Hubbard S.S."/>
            <person name="Banfield J.F."/>
        </authorList>
    </citation>
    <scope>NUCLEOTIDE SEQUENCE [LARGE SCALE GENOMIC DNA]</scope>
</reference>
<dbReference type="PROSITE" id="PS51068">
    <property type="entry name" value="FPG_CAT"/>
    <property type="match status" value="1"/>
</dbReference>
<evidence type="ECO:0000256" key="1">
    <source>
        <dbReference type="ARBA" id="ARBA00001668"/>
    </source>
</evidence>
<evidence type="ECO:0000313" key="4">
    <source>
        <dbReference type="EMBL" id="OGE98540.1"/>
    </source>
</evidence>
<dbReference type="GO" id="GO:0006284">
    <property type="term" value="P:base-excision repair"/>
    <property type="evidence" value="ECO:0007669"/>
    <property type="project" value="InterPro"/>
</dbReference>
<dbReference type="EC" id="3.2.2.23" evidence="2"/>
<dbReference type="SMART" id="SM00898">
    <property type="entry name" value="Fapy_DNA_glyco"/>
    <property type="match status" value="1"/>
</dbReference>
<dbReference type="InterPro" id="IPR010979">
    <property type="entry name" value="Ribosomal_uS13-like_H2TH"/>
</dbReference>
<feature type="domain" description="Formamidopyrimidine-DNA glycosylase catalytic" evidence="3">
    <location>
        <begin position="2"/>
        <end position="144"/>
    </location>
</feature>
<dbReference type="AlphaFoldDB" id="A0A1F5Q9T1"/>
<sequence length="219" mass="24774">MPELPEVETIKRGLEKTIVGKKIGSVEVRLPKIVSIGPAVVSNIRKNSSAKVKKFRQLAANHKIMAVKRRAKMLMLDLSGPFTILVHLKMTGQLIFAKKREKKIVKILNAANSRKELLPHKYTHVIFTFSDGSRLYFNDLRQFGYMRLVPDDDLARVRELAEYGPEPDALEFTAQYLIDKAKTRPKLAVKQFLMDPKVVAGIGNIYPAPSRIPRSLLRG</sequence>
<dbReference type="CDD" id="cd08966">
    <property type="entry name" value="EcFpg-like_N"/>
    <property type="match status" value="1"/>
</dbReference>
<dbReference type="GO" id="GO:0003676">
    <property type="term" value="F:nucleic acid binding"/>
    <property type="evidence" value="ECO:0007669"/>
    <property type="project" value="InterPro"/>
</dbReference>
<dbReference type="SUPFAM" id="SSF46946">
    <property type="entry name" value="S13-like H2TH domain"/>
    <property type="match status" value="1"/>
</dbReference>
<accession>A0A1F5Q9T1</accession>
<evidence type="ECO:0000259" key="3">
    <source>
        <dbReference type="PROSITE" id="PS51068"/>
    </source>
</evidence>
<dbReference type="SUPFAM" id="SSF81624">
    <property type="entry name" value="N-terminal domain of MutM-like DNA repair proteins"/>
    <property type="match status" value="1"/>
</dbReference>
<dbReference type="Gene3D" id="3.20.190.10">
    <property type="entry name" value="MutM-like, N-terminal"/>
    <property type="match status" value="1"/>
</dbReference>
<dbReference type="PANTHER" id="PTHR22993:SF9">
    <property type="entry name" value="FORMAMIDOPYRIMIDINE-DNA GLYCOSYLASE"/>
    <property type="match status" value="1"/>
</dbReference>
<dbReference type="PANTHER" id="PTHR22993">
    <property type="entry name" value="FORMAMIDOPYRIMIDINE-DNA GLYCOSYLASE"/>
    <property type="match status" value="1"/>
</dbReference>
<dbReference type="InterPro" id="IPR035937">
    <property type="entry name" value="FPG_N"/>
</dbReference>
<dbReference type="InterPro" id="IPR012319">
    <property type="entry name" value="FPG_cat"/>
</dbReference>
<protein>
    <recommendedName>
        <fullName evidence="2">DNA-formamidopyrimidine glycosylase</fullName>
        <ecNumber evidence="2">3.2.2.23</ecNumber>
    </recommendedName>
</protein>
<dbReference type="Gene3D" id="1.10.8.50">
    <property type="match status" value="1"/>
</dbReference>
<evidence type="ECO:0000313" key="5">
    <source>
        <dbReference type="Proteomes" id="UP000177235"/>
    </source>
</evidence>
<evidence type="ECO:0000256" key="2">
    <source>
        <dbReference type="ARBA" id="ARBA00012024"/>
    </source>
</evidence>
<dbReference type="GO" id="GO:0008270">
    <property type="term" value="F:zinc ion binding"/>
    <property type="evidence" value="ECO:0007669"/>
    <property type="project" value="InterPro"/>
</dbReference>
<dbReference type="EMBL" id="MFFF01000030">
    <property type="protein sequence ID" value="OGE98540.1"/>
    <property type="molecule type" value="Genomic_DNA"/>
</dbReference>
<dbReference type="Proteomes" id="UP000177235">
    <property type="component" value="Unassembled WGS sequence"/>
</dbReference>
<dbReference type="Pfam" id="PF01149">
    <property type="entry name" value="Fapy_DNA_glyco"/>
    <property type="match status" value="1"/>
</dbReference>
<name>A0A1F5Q9T1_9BACT</name>
<organism evidence="4 5">
    <name type="scientific">Candidatus Doudnabacteria bacterium RIFCSPLOWO2_02_FULL_48_13</name>
    <dbReference type="NCBI Taxonomy" id="1817845"/>
    <lineage>
        <taxon>Bacteria</taxon>
        <taxon>Candidatus Doudnaibacteriota</taxon>
    </lineage>
</organism>
<comment type="caution">
    <text evidence="4">The sequence shown here is derived from an EMBL/GenBank/DDBJ whole genome shotgun (WGS) entry which is preliminary data.</text>
</comment>
<comment type="catalytic activity">
    <reaction evidence="1">
        <text>Hydrolysis of DNA containing ring-opened 7-methylguanine residues, releasing 2,6-diamino-4-hydroxy-5-(N-methyl)formamidopyrimidine.</text>
        <dbReference type="EC" id="3.2.2.23"/>
    </reaction>
</comment>
<dbReference type="GO" id="GO:0034039">
    <property type="term" value="F:8-oxo-7,8-dihydroguanine DNA N-glycosylase activity"/>
    <property type="evidence" value="ECO:0007669"/>
    <property type="project" value="TreeGrafter"/>
</dbReference>
<proteinExistence type="predicted"/>